<accession>A0A8X6W4W8</accession>
<evidence type="ECO:0000313" key="2">
    <source>
        <dbReference type="Proteomes" id="UP000887159"/>
    </source>
</evidence>
<gene>
    <name evidence="1" type="ORF">TNCV_242861</name>
</gene>
<sequence length="122" mass="14197">MIKSIEALDLEIISHQKIIEINRNFGDKARIHDIELRIKKRHAEKKFKKRKTDKEDLEGFAFPKKTARPISPTKVLEPLQTQNNFETLTQDPEPIINLTNETDIPKPRAPNSITLKVNKNYI</sequence>
<dbReference type="Proteomes" id="UP000887159">
    <property type="component" value="Unassembled WGS sequence"/>
</dbReference>
<reference evidence="1" key="1">
    <citation type="submission" date="2020-08" db="EMBL/GenBank/DDBJ databases">
        <title>Multicomponent nature underlies the extraordinary mechanical properties of spider dragline silk.</title>
        <authorList>
            <person name="Kono N."/>
            <person name="Nakamura H."/>
            <person name="Mori M."/>
            <person name="Yoshida Y."/>
            <person name="Ohtoshi R."/>
            <person name="Malay A.D."/>
            <person name="Moran D.A.P."/>
            <person name="Tomita M."/>
            <person name="Numata K."/>
            <person name="Arakawa K."/>
        </authorList>
    </citation>
    <scope>NUCLEOTIDE SEQUENCE</scope>
</reference>
<comment type="caution">
    <text evidence="1">The sequence shown here is derived from an EMBL/GenBank/DDBJ whole genome shotgun (WGS) entry which is preliminary data.</text>
</comment>
<protein>
    <submittedName>
        <fullName evidence="1">Uncharacterized protein</fullName>
    </submittedName>
</protein>
<evidence type="ECO:0000313" key="1">
    <source>
        <dbReference type="EMBL" id="GFY27821.1"/>
    </source>
</evidence>
<organism evidence="1 2">
    <name type="scientific">Trichonephila clavipes</name>
    <name type="common">Golden silk orbweaver</name>
    <name type="synonym">Nephila clavipes</name>
    <dbReference type="NCBI Taxonomy" id="2585209"/>
    <lineage>
        <taxon>Eukaryota</taxon>
        <taxon>Metazoa</taxon>
        <taxon>Ecdysozoa</taxon>
        <taxon>Arthropoda</taxon>
        <taxon>Chelicerata</taxon>
        <taxon>Arachnida</taxon>
        <taxon>Araneae</taxon>
        <taxon>Araneomorphae</taxon>
        <taxon>Entelegynae</taxon>
        <taxon>Araneoidea</taxon>
        <taxon>Nephilidae</taxon>
        <taxon>Trichonephila</taxon>
    </lineage>
</organism>
<dbReference type="AlphaFoldDB" id="A0A8X6W4W8"/>
<dbReference type="EMBL" id="BMAU01021381">
    <property type="protein sequence ID" value="GFY27821.1"/>
    <property type="molecule type" value="Genomic_DNA"/>
</dbReference>
<name>A0A8X6W4W8_TRICX</name>
<proteinExistence type="predicted"/>
<keyword evidence="2" id="KW-1185">Reference proteome</keyword>